<dbReference type="CDD" id="cd09872">
    <property type="entry name" value="PIN_Sll0205-like"/>
    <property type="match status" value="1"/>
</dbReference>
<dbReference type="AlphaFoldDB" id="A0A975GI15"/>
<evidence type="ECO:0000259" key="1">
    <source>
        <dbReference type="Pfam" id="PF01850"/>
    </source>
</evidence>
<dbReference type="KEGG" id="dli:dnl_36910"/>
<dbReference type="RefSeq" id="WP_207687400.1">
    <property type="nucleotide sequence ID" value="NZ_CP061799.1"/>
</dbReference>
<dbReference type="InterPro" id="IPR029060">
    <property type="entry name" value="PIN-like_dom_sf"/>
</dbReference>
<proteinExistence type="predicted"/>
<organism evidence="2 3">
    <name type="scientific">Desulfonema limicola</name>
    <dbReference type="NCBI Taxonomy" id="45656"/>
    <lineage>
        <taxon>Bacteria</taxon>
        <taxon>Pseudomonadati</taxon>
        <taxon>Thermodesulfobacteriota</taxon>
        <taxon>Desulfobacteria</taxon>
        <taxon>Desulfobacterales</taxon>
        <taxon>Desulfococcaceae</taxon>
        <taxon>Desulfonema</taxon>
    </lineage>
</organism>
<accession>A0A975GI15</accession>
<evidence type="ECO:0000313" key="3">
    <source>
        <dbReference type="Proteomes" id="UP000663720"/>
    </source>
</evidence>
<feature type="domain" description="PIN" evidence="1">
    <location>
        <begin position="3"/>
        <end position="122"/>
    </location>
</feature>
<dbReference type="InterPro" id="IPR041705">
    <property type="entry name" value="PIN_Sll0205"/>
</dbReference>
<keyword evidence="3" id="KW-1185">Reference proteome</keyword>
<dbReference type="InterPro" id="IPR002716">
    <property type="entry name" value="PIN_dom"/>
</dbReference>
<sequence length="128" mass="14890">MRILLDTSTFLWFIGGSRKLSKKAIEIIENFDNELVMSAASLWEIAIKDSIGKLELSEPFEQLIPKEINKNEIEILQIELPHLYEMMKLPLYHKDPFDRLIIAQGIIEQLPVIACDKAFKSYNIDIIW</sequence>
<evidence type="ECO:0000313" key="2">
    <source>
        <dbReference type="EMBL" id="QTA81358.1"/>
    </source>
</evidence>
<name>A0A975GI15_9BACT</name>
<dbReference type="PANTHER" id="PTHR36173">
    <property type="entry name" value="RIBONUCLEASE VAPC16-RELATED"/>
    <property type="match status" value="1"/>
</dbReference>
<dbReference type="Pfam" id="PF01850">
    <property type="entry name" value="PIN"/>
    <property type="match status" value="1"/>
</dbReference>
<dbReference type="PANTHER" id="PTHR36173:SF2">
    <property type="entry name" value="RIBONUCLEASE VAPC16"/>
    <property type="match status" value="1"/>
</dbReference>
<dbReference type="Gene3D" id="3.40.50.1010">
    <property type="entry name" value="5'-nuclease"/>
    <property type="match status" value="1"/>
</dbReference>
<protein>
    <submittedName>
        <fullName evidence="2">PIN domain-containing protein</fullName>
    </submittedName>
</protein>
<gene>
    <name evidence="2" type="ORF">dnl_36910</name>
</gene>
<dbReference type="Proteomes" id="UP000663720">
    <property type="component" value="Chromosome"/>
</dbReference>
<dbReference type="EMBL" id="CP061799">
    <property type="protein sequence ID" value="QTA81358.1"/>
    <property type="molecule type" value="Genomic_DNA"/>
</dbReference>
<dbReference type="InterPro" id="IPR052919">
    <property type="entry name" value="TA_system_RNase"/>
</dbReference>
<dbReference type="SUPFAM" id="SSF88723">
    <property type="entry name" value="PIN domain-like"/>
    <property type="match status" value="1"/>
</dbReference>
<reference evidence="2" key="1">
    <citation type="journal article" date="2021" name="Microb. Physiol.">
        <title>Proteogenomic Insights into the Physiology of Marine, Sulfate-Reducing, Filamentous Desulfonema limicola and Desulfonema magnum.</title>
        <authorList>
            <person name="Schnaars V."/>
            <person name="Wohlbrand L."/>
            <person name="Scheve S."/>
            <person name="Hinrichs C."/>
            <person name="Reinhardt R."/>
            <person name="Rabus R."/>
        </authorList>
    </citation>
    <scope>NUCLEOTIDE SEQUENCE</scope>
    <source>
        <strain evidence="2">5ac10</strain>
    </source>
</reference>